<evidence type="ECO:0000259" key="9">
    <source>
        <dbReference type="SMART" id="SM00848"/>
    </source>
</evidence>
<dbReference type="Pfam" id="PF08246">
    <property type="entry name" value="Inhibitor_I29"/>
    <property type="match status" value="1"/>
</dbReference>
<dbReference type="Pfam" id="PF00112">
    <property type="entry name" value="Peptidase_C1"/>
    <property type="match status" value="1"/>
</dbReference>
<feature type="domain" description="Cathepsin propeptide inhibitor" evidence="9">
    <location>
        <begin position="27"/>
        <end position="86"/>
    </location>
</feature>
<sequence length="328" mass="36784">MQHLLILSLVVLGVCGSLPNQLLDSEWEQYKRHYGKNYFAEESRYRRLVWERNLAYIAKHNREFDMGIHSYTLGQNEYADMTSEEFVARMNGYRMRNVTRGNLHIPKRGVQVPDSIDWRTQGYVTEVKNQGSCGSCWAFSTTGSLEGQHFKKTGKLVSLSEQNLVDCSRAEGNQGCQGGLMDNAFNYIKKNNGIDTEESYPYKGTNGQCHFQASSVGATLTSYTDIKKGSEDDLLNAVGTVGPVSVAIDASHLSFQLYRSGVYDPFFCSSTRLDHGVLAVGYGSDNGRKYWLVKNSWGKTWGQKGYIWMARDARNKCGIATSASYPVV</sequence>
<organism evidence="10 11">
    <name type="scientific">Lingula anatina</name>
    <name type="common">Brachiopod</name>
    <name type="synonym">Lingula unguis</name>
    <dbReference type="NCBI Taxonomy" id="7574"/>
    <lineage>
        <taxon>Eukaryota</taxon>
        <taxon>Metazoa</taxon>
        <taxon>Spiralia</taxon>
        <taxon>Lophotrochozoa</taxon>
        <taxon>Brachiopoda</taxon>
        <taxon>Linguliformea</taxon>
        <taxon>Lingulata</taxon>
        <taxon>Lingulida</taxon>
        <taxon>Linguloidea</taxon>
        <taxon>Lingulidae</taxon>
        <taxon>Lingula</taxon>
    </lineage>
</organism>
<dbReference type="GeneID" id="106176188"/>
<dbReference type="OrthoDB" id="10253408at2759"/>
<dbReference type="PROSITE" id="PS00640">
    <property type="entry name" value="THIOL_PROTEASE_ASN"/>
    <property type="match status" value="1"/>
</dbReference>
<evidence type="ECO:0000313" key="11">
    <source>
        <dbReference type="RefSeq" id="XP_013413907.1"/>
    </source>
</evidence>
<dbReference type="Proteomes" id="UP000085678">
    <property type="component" value="Unplaced"/>
</dbReference>
<proteinExistence type="inferred from homology"/>
<dbReference type="PRINTS" id="PR00705">
    <property type="entry name" value="PAPAIN"/>
</dbReference>
<dbReference type="SUPFAM" id="SSF54001">
    <property type="entry name" value="Cysteine proteinases"/>
    <property type="match status" value="1"/>
</dbReference>
<dbReference type="GO" id="GO:0006508">
    <property type="term" value="P:proteolysis"/>
    <property type="evidence" value="ECO:0007669"/>
    <property type="project" value="UniProtKB-KW"/>
</dbReference>
<dbReference type="PANTHER" id="PTHR12411">
    <property type="entry name" value="CYSTEINE PROTEASE FAMILY C1-RELATED"/>
    <property type="match status" value="1"/>
</dbReference>
<dbReference type="InterPro" id="IPR025660">
    <property type="entry name" value="Pept_his_AS"/>
</dbReference>
<keyword evidence="7" id="KW-0732">Signal</keyword>
<keyword evidence="4" id="KW-0788">Thiol protease</keyword>
<evidence type="ECO:0000256" key="2">
    <source>
        <dbReference type="ARBA" id="ARBA00022670"/>
    </source>
</evidence>
<name>A0A1S3JUA0_LINAN</name>
<dbReference type="InterPro" id="IPR039417">
    <property type="entry name" value="Peptidase_C1A_papain-like"/>
</dbReference>
<feature type="signal peptide" evidence="7">
    <location>
        <begin position="1"/>
        <end position="16"/>
    </location>
</feature>
<keyword evidence="10" id="KW-1185">Reference proteome</keyword>
<dbReference type="GO" id="GO:0008234">
    <property type="term" value="F:cysteine-type peptidase activity"/>
    <property type="evidence" value="ECO:0007669"/>
    <property type="project" value="UniProtKB-KW"/>
</dbReference>
<reference evidence="11" key="1">
    <citation type="submission" date="2025-08" db="UniProtKB">
        <authorList>
            <consortium name="RefSeq"/>
        </authorList>
    </citation>
    <scope>IDENTIFICATION</scope>
    <source>
        <tissue evidence="11">Gonads</tissue>
    </source>
</reference>
<dbReference type="SMART" id="SM00848">
    <property type="entry name" value="Inhibitor_I29"/>
    <property type="match status" value="1"/>
</dbReference>
<dbReference type="AlphaFoldDB" id="A0A1S3JUA0"/>
<evidence type="ECO:0000256" key="6">
    <source>
        <dbReference type="ARBA" id="ARBA00023157"/>
    </source>
</evidence>
<evidence type="ECO:0000256" key="7">
    <source>
        <dbReference type="SAM" id="SignalP"/>
    </source>
</evidence>
<keyword evidence="3" id="KW-0378">Hydrolase</keyword>
<dbReference type="KEGG" id="lak:106176188"/>
<dbReference type="InterPro" id="IPR025661">
    <property type="entry name" value="Pept_asp_AS"/>
</dbReference>
<evidence type="ECO:0000256" key="3">
    <source>
        <dbReference type="ARBA" id="ARBA00022801"/>
    </source>
</evidence>
<feature type="domain" description="Peptidase C1A papain C-terminal" evidence="8">
    <location>
        <begin position="112"/>
        <end position="327"/>
    </location>
</feature>
<dbReference type="InterPro" id="IPR013128">
    <property type="entry name" value="Peptidase_C1A"/>
</dbReference>
<dbReference type="FunFam" id="3.90.70.10:FF:000006">
    <property type="entry name" value="Cathepsin S"/>
    <property type="match status" value="1"/>
</dbReference>
<dbReference type="InterPro" id="IPR000169">
    <property type="entry name" value="Pept_cys_AS"/>
</dbReference>
<evidence type="ECO:0000256" key="1">
    <source>
        <dbReference type="ARBA" id="ARBA00008455"/>
    </source>
</evidence>
<dbReference type="PROSITE" id="PS00639">
    <property type="entry name" value="THIOL_PROTEASE_HIS"/>
    <property type="match status" value="1"/>
</dbReference>
<feature type="chain" id="PRO_5018705110" evidence="7">
    <location>
        <begin position="17"/>
        <end position="328"/>
    </location>
</feature>
<keyword evidence="2" id="KW-0645">Protease</keyword>
<gene>
    <name evidence="11" type="primary">LOC106176188</name>
</gene>
<comment type="similarity">
    <text evidence="1">Belongs to the peptidase C1 family.</text>
</comment>
<keyword evidence="6" id="KW-1015">Disulfide bond</keyword>
<dbReference type="CDD" id="cd02248">
    <property type="entry name" value="Peptidase_C1A"/>
    <property type="match status" value="1"/>
</dbReference>
<evidence type="ECO:0000259" key="8">
    <source>
        <dbReference type="SMART" id="SM00645"/>
    </source>
</evidence>
<dbReference type="RefSeq" id="XP_013413907.1">
    <property type="nucleotide sequence ID" value="XM_013558453.2"/>
</dbReference>
<dbReference type="InParanoid" id="A0A1S3JUA0"/>
<protein>
    <submittedName>
        <fullName evidence="11">Cathepsin L1</fullName>
    </submittedName>
</protein>
<accession>A0A1S3JUA0</accession>
<dbReference type="PROSITE" id="PS00139">
    <property type="entry name" value="THIOL_PROTEASE_CYS"/>
    <property type="match status" value="1"/>
</dbReference>
<dbReference type="InterPro" id="IPR000668">
    <property type="entry name" value="Peptidase_C1A_C"/>
</dbReference>
<dbReference type="STRING" id="7574.A0A1S3JUA0"/>
<keyword evidence="5" id="KW-0865">Zymogen</keyword>
<dbReference type="Gene3D" id="3.90.70.10">
    <property type="entry name" value="Cysteine proteinases"/>
    <property type="match status" value="1"/>
</dbReference>
<evidence type="ECO:0000256" key="5">
    <source>
        <dbReference type="ARBA" id="ARBA00023145"/>
    </source>
</evidence>
<dbReference type="InterPro" id="IPR013201">
    <property type="entry name" value="Prot_inhib_I29"/>
</dbReference>
<evidence type="ECO:0000256" key="4">
    <source>
        <dbReference type="ARBA" id="ARBA00022807"/>
    </source>
</evidence>
<evidence type="ECO:0000313" key="10">
    <source>
        <dbReference type="Proteomes" id="UP000085678"/>
    </source>
</evidence>
<dbReference type="InterPro" id="IPR038765">
    <property type="entry name" value="Papain-like_cys_pep_sf"/>
</dbReference>
<dbReference type="SMART" id="SM00645">
    <property type="entry name" value="Pept_C1"/>
    <property type="match status" value="1"/>
</dbReference>